<keyword evidence="1 5" id="KW-1003">Cell membrane</keyword>
<dbReference type="NCBIfam" id="TIGR01174">
    <property type="entry name" value="ftsA"/>
    <property type="match status" value="1"/>
</dbReference>
<dbReference type="InterPro" id="IPR003494">
    <property type="entry name" value="SHS2_FtsA"/>
</dbReference>
<comment type="function">
    <text evidence="5 6">Cell division protein that is involved in the assembly of the Z ring. May serve as a membrane anchor for the Z ring.</text>
</comment>
<evidence type="ECO:0000256" key="5">
    <source>
        <dbReference type="HAMAP-Rule" id="MF_02033"/>
    </source>
</evidence>
<dbReference type="CDD" id="cd24048">
    <property type="entry name" value="ASKHA_NBD_FtsA"/>
    <property type="match status" value="1"/>
</dbReference>
<keyword evidence="9" id="KW-1185">Reference proteome</keyword>
<proteinExistence type="inferred from homology"/>
<keyword evidence="4 5" id="KW-0131">Cell cycle</keyword>
<protein>
    <recommendedName>
        <fullName evidence="5 6">Cell division protein FtsA</fullName>
    </recommendedName>
</protein>
<dbReference type="Proteomes" id="UP000266273">
    <property type="component" value="Unassembled WGS sequence"/>
</dbReference>
<evidence type="ECO:0000313" key="8">
    <source>
        <dbReference type="EMBL" id="RIA55830.1"/>
    </source>
</evidence>
<comment type="similarity">
    <text evidence="5 6">Belongs to the FtsA/MreB family.</text>
</comment>
<comment type="subunit">
    <text evidence="5">Self-interacts. Interacts with FtsZ.</text>
</comment>
<dbReference type="PIRSF" id="PIRSF003101">
    <property type="entry name" value="FtsA"/>
    <property type="match status" value="1"/>
</dbReference>
<evidence type="ECO:0000256" key="2">
    <source>
        <dbReference type="ARBA" id="ARBA00022618"/>
    </source>
</evidence>
<evidence type="ECO:0000259" key="7">
    <source>
        <dbReference type="SMART" id="SM00842"/>
    </source>
</evidence>
<evidence type="ECO:0000256" key="3">
    <source>
        <dbReference type="ARBA" id="ARBA00023136"/>
    </source>
</evidence>
<feature type="domain" description="SHS2" evidence="7">
    <location>
        <begin position="15"/>
        <end position="211"/>
    </location>
</feature>
<gene>
    <name evidence="5" type="primary">ftsA</name>
    <name evidence="8" type="ORF">BXY53_0914</name>
</gene>
<dbReference type="Pfam" id="PF02491">
    <property type="entry name" value="SHS2_FTSA"/>
    <property type="match status" value="1"/>
</dbReference>
<accession>A0A397Q2T7</accession>
<dbReference type="Gene3D" id="3.30.420.40">
    <property type="match status" value="1"/>
</dbReference>
<dbReference type="PANTHER" id="PTHR32432">
    <property type="entry name" value="CELL DIVISION PROTEIN FTSA-RELATED"/>
    <property type="match status" value="1"/>
</dbReference>
<dbReference type="GO" id="GO:0009898">
    <property type="term" value="C:cytoplasmic side of plasma membrane"/>
    <property type="evidence" value="ECO:0007669"/>
    <property type="project" value="UniProtKB-UniRule"/>
</dbReference>
<evidence type="ECO:0000313" key="9">
    <source>
        <dbReference type="Proteomes" id="UP000266273"/>
    </source>
</evidence>
<keyword evidence="3 5" id="KW-0472">Membrane</keyword>
<comment type="caution">
    <text evidence="8">The sequence shown here is derived from an EMBL/GenBank/DDBJ whole genome shotgun (WGS) entry which is preliminary data.</text>
</comment>
<comment type="subcellular location">
    <subcellularLocation>
        <location evidence="5">Cell membrane</location>
        <topology evidence="5">Peripheral membrane protein</topology>
        <orientation evidence="5">Cytoplasmic side</orientation>
    </subcellularLocation>
    <text evidence="5">Localizes to the Z ring in an FtsZ-dependent manner. Targeted to the membrane through a conserved C-terminal amphipathic helix.</text>
</comment>
<dbReference type="GO" id="GO:0043093">
    <property type="term" value="P:FtsZ-dependent cytokinesis"/>
    <property type="evidence" value="ECO:0007669"/>
    <property type="project" value="UniProtKB-UniRule"/>
</dbReference>
<dbReference type="AlphaFoldDB" id="A0A397Q2T7"/>
<organism evidence="8 9">
    <name type="scientific">Dichotomicrobium thermohalophilum</name>
    <dbReference type="NCBI Taxonomy" id="933063"/>
    <lineage>
        <taxon>Bacteria</taxon>
        <taxon>Pseudomonadati</taxon>
        <taxon>Pseudomonadota</taxon>
        <taxon>Alphaproteobacteria</taxon>
        <taxon>Hyphomicrobiales</taxon>
        <taxon>Hyphomicrobiaceae</taxon>
        <taxon>Dichotomicrobium</taxon>
    </lineage>
</organism>
<dbReference type="InterPro" id="IPR020823">
    <property type="entry name" value="Cell_div_FtsA"/>
</dbReference>
<dbReference type="GO" id="GO:0032153">
    <property type="term" value="C:cell division site"/>
    <property type="evidence" value="ECO:0007669"/>
    <property type="project" value="UniProtKB-UniRule"/>
</dbReference>
<dbReference type="SMART" id="SM00842">
    <property type="entry name" value="FtsA"/>
    <property type="match status" value="1"/>
</dbReference>
<dbReference type="SUPFAM" id="SSF53067">
    <property type="entry name" value="Actin-like ATPase domain"/>
    <property type="match status" value="2"/>
</dbReference>
<name>A0A397Q2T7_9HYPH</name>
<evidence type="ECO:0000256" key="6">
    <source>
        <dbReference type="PIRNR" id="PIRNR003101"/>
    </source>
</evidence>
<sequence>MWDNRSAVITKERTTAVLDLGTRKVSCMIARLLPPPKWLAQKVEHARISILGFGQTAARGISGGSIGDLDAAEEAVRAAVGRAEHNAGVTVDEVYVTFAGAGLSSESFTASVPIARRTVDELDIRRALLAAEQYARRNGQSILHTVIAGYGLDDVPEIEDPCGLIGDTLKVNVLAAGMAPLAAKNIALCVERCHLHLAGLVAAPLASGLAAATAEERDLGVTCIDMGAGTTSLAAFCDGQVVHIDSLSSGGEHLTRDLARMLSTPRAEAERLKTLYASVFSDAALDNDQVVCPLIGEDGEERYIYPTKADIAAIVRTRLEDMFSQLQERLEHAGCDPAVSERVVLTGGGAQLIGATELAERIFGGVARTGRPEAVTGLPPNADPSLAAAVGTLNYLLRAPVERQASVQQRAEPPAMSAHVPSGGYFARVGQWLRENF</sequence>
<evidence type="ECO:0000256" key="1">
    <source>
        <dbReference type="ARBA" id="ARBA00022475"/>
    </source>
</evidence>
<dbReference type="InterPro" id="IPR050696">
    <property type="entry name" value="FtsA/MreB"/>
</dbReference>
<dbReference type="PANTHER" id="PTHR32432:SF4">
    <property type="entry name" value="CELL DIVISION PROTEIN FTSA"/>
    <property type="match status" value="1"/>
</dbReference>
<dbReference type="RefSeq" id="WP_170144335.1">
    <property type="nucleotide sequence ID" value="NZ_QXDF01000001.1"/>
</dbReference>
<reference evidence="8 9" key="1">
    <citation type="submission" date="2018-08" db="EMBL/GenBank/DDBJ databases">
        <title>Genomic Encyclopedia of Archaeal and Bacterial Type Strains, Phase II (KMG-II): from individual species to whole genera.</title>
        <authorList>
            <person name="Goeker M."/>
        </authorList>
    </citation>
    <scope>NUCLEOTIDE SEQUENCE [LARGE SCALE GENOMIC DNA]</scope>
    <source>
        <strain evidence="8 9">DSM 5002</strain>
    </source>
</reference>
<dbReference type="EMBL" id="QXDF01000001">
    <property type="protein sequence ID" value="RIA55830.1"/>
    <property type="molecule type" value="Genomic_DNA"/>
</dbReference>
<evidence type="ECO:0000256" key="4">
    <source>
        <dbReference type="ARBA" id="ARBA00023306"/>
    </source>
</evidence>
<keyword evidence="2 5" id="KW-0132">Cell division</keyword>
<dbReference type="Pfam" id="PF14450">
    <property type="entry name" value="FtsA"/>
    <property type="match status" value="1"/>
</dbReference>
<dbReference type="HAMAP" id="MF_02033">
    <property type="entry name" value="FtsA"/>
    <property type="match status" value="1"/>
</dbReference>
<dbReference type="InterPro" id="IPR043129">
    <property type="entry name" value="ATPase_NBD"/>
</dbReference>